<organism evidence="8 9">
    <name type="scientific">Cephalotrichum gorgonifer</name>
    <dbReference type="NCBI Taxonomy" id="2041049"/>
    <lineage>
        <taxon>Eukaryota</taxon>
        <taxon>Fungi</taxon>
        <taxon>Dikarya</taxon>
        <taxon>Ascomycota</taxon>
        <taxon>Pezizomycotina</taxon>
        <taxon>Sordariomycetes</taxon>
        <taxon>Hypocreomycetidae</taxon>
        <taxon>Microascales</taxon>
        <taxon>Microascaceae</taxon>
        <taxon>Cephalotrichum</taxon>
    </lineage>
</organism>
<dbReference type="PANTHER" id="PTHR12537:SF48">
    <property type="entry name" value="MEIOTIC COILED-COIL PROTEIN 2"/>
    <property type="match status" value="1"/>
</dbReference>
<dbReference type="InterPro" id="IPR001313">
    <property type="entry name" value="Pumilio_RNA-bd_rpt"/>
</dbReference>
<dbReference type="SUPFAM" id="SSF48371">
    <property type="entry name" value="ARM repeat"/>
    <property type="match status" value="1"/>
</dbReference>
<dbReference type="CDD" id="cd07920">
    <property type="entry name" value="Pumilio"/>
    <property type="match status" value="1"/>
</dbReference>
<protein>
    <submittedName>
        <fullName evidence="8">Related to RNA-binding protein pumilio</fullName>
    </submittedName>
</protein>
<gene>
    <name evidence="8" type="ORF">DNG_08420</name>
</gene>
<evidence type="ECO:0000259" key="7">
    <source>
        <dbReference type="PROSITE" id="PS50303"/>
    </source>
</evidence>
<dbReference type="PROSITE" id="PS50302">
    <property type="entry name" value="PUM"/>
    <property type="match status" value="3"/>
</dbReference>
<feature type="repeat" description="Pumilio" evidence="4">
    <location>
        <begin position="382"/>
        <end position="417"/>
    </location>
</feature>
<dbReference type="PANTHER" id="PTHR12537">
    <property type="entry name" value="RNA BINDING PROTEIN PUMILIO-RELATED"/>
    <property type="match status" value="1"/>
</dbReference>
<feature type="region of interest" description="Disordered" evidence="5">
    <location>
        <begin position="172"/>
        <end position="203"/>
    </location>
</feature>
<feature type="region of interest" description="Disordered" evidence="5">
    <location>
        <begin position="670"/>
        <end position="741"/>
    </location>
</feature>
<evidence type="ECO:0000256" key="5">
    <source>
        <dbReference type="SAM" id="MobiDB-lite"/>
    </source>
</evidence>
<feature type="compositionally biased region" description="Basic and acidic residues" evidence="5">
    <location>
        <begin position="106"/>
        <end position="116"/>
    </location>
</feature>
<evidence type="ECO:0000313" key="9">
    <source>
        <dbReference type="Proteomes" id="UP001187682"/>
    </source>
</evidence>
<evidence type="ECO:0000256" key="3">
    <source>
        <dbReference type="PROSITE-ProRule" id="PRU00042"/>
    </source>
</evidence>
<accession>A0AAE8N5K2</accession>
<dbReference type="GO" id="GO:0003730">
    <property type="term" value="F:mRNA 3'-UTR binding"/>
    <property type="evidence" value="ECO:0007669"/>
    <property type="project" value="TreeGrafter"/>
</dbReference>
<name>A0AAE8N5K2_9PEZI</name>
<keyword evidence="3" id="KW-0479">Metal-binding</keyword>
<evidence type="ECO:0000259" key="6">
    <source>
        <dbReference type="PROSITE" id="PS50157"/>
    </source>
</evidence>
<keyword evidence="3" id="KW-0862">Zinc</keyword>
<keyword evidence="1" id="KW-0677">Repeat</keyword>
<evidence type="ECO:0000256" key="4">
    <source>
        <dbReference type="PROSITE-ProRule" id="PRU00317"/>
    </source>
</evidence>
<feature type="region of interest" description="Disordered" evidence="5">
    <location>
        <begin position="106"/>
        <end position="127"/>
    </location>
</feature>
<feature type="compositionally biased region" description="Polar residues" evidence="5">
    <location>
        <begin position="65"/>
        <end position="75"/>
    </location>
</feature>
<dbReference type="InterPro" id="IPR033712">
    <property type="entry name" value="Pumilio_RNA-bd"/>
</dbReference>
<dbReference type="EMBL" id="ONZQ02000013">
    <property type="protein sequence ID" value="SPO05733.1"/>
    <property type="molecule type" value="Genomic_DNA"/>
</dbReference>
<dbReference type="InterPro" id="IPR011989">
    <property type="entry name" value="ARM-like"/>
</dbReference>
<comment type="function">
    <text evidence="2">RNA-binding nucleolar protein required for pre-rRNA processing. Involved in production of 18S rRNA and assembly of small ribosomal subunit.</text>
</comment>
<feature type="domain" description="C2H2-type" evidence="6">
    <location>
        <begin position="915"/>
        <end position="945"/>
    </location>
</feature>
<dbReference type="Gene3D" id="3.30.160.60">
    <property type="entry name" value="Classic Zinc Finger"/>
    <property type="match status" value="1"/>
</dbReference>
<comment type="caution">
    <text evidence="8">The sequence shown here is derived from an EMBL/GenBank/DDBJ whole genome shotgun (WGS) entry which is preliminary data.</text>
</comment>
<keyword evidence="3" id="KW-0863">Zinc-finger</keyword>
<dbReference type="GO" id="GO:0008270">
    <property type="term" value="F:zinc ion binding"/>
    <property type="evidence" value="ECO:0007669"/>
    <property type="project" value="UniProtKB-KW"/>
</dbReference>
<feature type="compositionally biased region" description="Basic and acidic residues" evidence="5">
    <location>
        <begin position="698"/>
        <end position="725"/>
    </location>
</feature>
<feature type="compositionally biased region" description="Polar residues" evidence="5">
    <location>
        <begin position="193"/>
        <end position="203"/>
    </location>
</feature>
<sequence>MPMRDSPPLDVILARLSEQRDILAQQNEALKSGAGDGKSYSRGLEHTSSSNSVPITPATDAFPSTGPTTRPASASINQGDAAADEVLQLKLRLAEAQAKLSRFEDKGDLHGTKPEMEQGQGQGAGQMPAMTQGNIWVNEDSFSETGDTLSIAPLNRAPSGVMLTGNPRGSIHGVPPPSSESSNGSSWFGPRNTFGQTFADGNNPFSQVDNYRSSGRLTPDSDMFFRPAGGRRGNRFDSRFASPGPFNSPYGPGPYNQPVSQYDMIPSQPTGGASILPGPQAIGMGVYPGYQPQPIASALSPHATEFTSSSGWKNEAVATEGQTYLPTTEPLNYRRLLDRNVNCNWKYIVDKIVCNNDQQASIFLQQKLKVGTPEQKYDIVEAIVSQAYPLMVNRFGNFLVQRCFEHGTPEQVIKIAEAIRGNTLNLSMDPFGCHVVQKAFDSVPEEYKAIMVHELLRRIPETVIHRYACHVWQKLFELRWTDSPPQIMKYVNEALRGMWHEVALGETGSLVVQNIFENCLEDDKRPCIEEVLANIDIVAHGQFGNWCIQHVCEHGSPADRSRAIDHVIRYAAEYSTDQFASKVVEKCLKIGGPEFLGRYLDRVCEGRPDRPRIPLIDIASDQYGNYLIQYILTHASPQHRDIVAAHIRKHMVSLRGSKFGSRVGMLCTNPASATRPGPAMGPGMGGGLSSPDVLARQAPRDEGPAARPRKLDVPRPPAKSREKGSSHIAVMLQSPAQPRQYQAVDEPEDEDELQVADELVLSDLSPQYKMKTSAARASVARERPKKPALAHPSTTKIMTPVPPPRAVALSPTVSTPPQGSRTSTPGGVKSGNMGRPKGWKPGMSYADVRNFGPEVAAANAKIDPAKAHEKVRRQRAAAPLAGTQAIPKRRGRPPRPPSPTPRAIYEGLGPRFVPFLCEWRGCKAELHNLETLRRHVRIVHCGKRAQPRECRWGMCAEDDIPPAFDSKEALESHVELAHLIPFAWHVGDGPKVSVPGTTPAGDNAEELPGYLFDEEGRQVTPSIRDQQVEDFAAWKERRRQLKALLQEMWEAMPVEAPPGDDDVAGMRTLSVVLDR</sequence>
<dbReference type="Gene3D" id="1.25.10.10">
    <property type="entry name" value="Leucine-rich Repeat Variant"/>
    <property type="match status" value="1"/>
</dbReference>
<dbReference type="GO" id="GO:0005737">
    <property type="term" value="C:cytoplasm"/>
    <property type="evidence" value="ECO:0007669"/>
    <property type="project" value="TreeGrafter"/>
</dbReference>
<feature type="region of interest" description="Disordered" evidence="5">
    <location>
        <begin position="25"/>
        <end position="75"/>
    </location>
</feature>
<dbReference type="PROSITE" id="PS50157">
    <property type="entry name" value="ZINC_FINGER_C2H2_2"/>
    <property type="match status" value="1"/>
</dbReference>
<dbReference type="InterPro" id="IPR016024">
    <property type="entry name" value="ARM-type_fold"/>
</dbReference>
<feature type="compositionally biased region" description="Polar residues" evidence="5">
    <location>
        <begin position="811"/>
        <end position="825"/>
    </location>
</feature>
<dbReference type="SMART" id="SM00355">
    <property type="entry name" value="ZnF_C2H2"/>
    <property type="match status" value="2"/>
</dbReference>
<feature type="repeat" description="Pumilio" evidence="4">
    <location>
        <begin position="418"/>
        <end position="453"/>
    </location>
</feature>
<feature type="repeat" description="Pumilio" evidence="4">
    <location>
        <begin position="610"/>
        <end position="645"/>
    </location>
</feature>
<dbReference type="PROSITE" id="PS50303">
    <property type="entry name" value="PUM_HD"/>
    <property type="match status" value="1"/>
</dbReference>
<dbReference type="AlphaFoldDB" id="A0AAE8N5K2"/>
<feature type="domain" description="PUM-HD" evidence="7">
    <location>
        <begin position="319"/>
        <end position="671"/>
    </location>
</feature>
<dbReference type="SMART" id="SM00025">
    <property type="entry name" value="Pumilio"/>
    <property type="match status" value="8"/>
</dbReference>
<dbReference type="InterPro" id="IPR013087">
    <property type="entry name" value="Znf_C2H2_type"/>
</dbReference>
<proteinExistence type="predicted"/>
<reference evidence="8" key="1">
    <citation type="submission" date="2018-03" db="EMBL/GenBank/DDBJ databases">
        <authorList>
            <person name="Guldener U."/>
        </authorList>
    </citation>
    <scope>NUCLEOTIDE SEQUENCE</scope>
</reference>
<dbReference type="InterPro" id="IPR033133">
    <property type="entry name" value="PUM-HD"/>
</dbReference>
<feature type="region of interest" description="Disordered" evidence="5">
    <location>
        <begin position="775"/>
        <end position="838"/>
    </location>
</feature>
<dbReference type="Pfam" id="PF00806">
    <property type="entry name" value="PUF"/>
    <property type="match status" value="8"/>
</dbReference>
<keyword evidence="9" id="KW-1185">Reference proteome</keyword>
<feature type="region of interest" description="Disordered" evidence="5">
    <location>
        <begin position="219"/>
        <end position="250"/>
    </location>
</feature>
<dbReference type="PROSITE" id="PS00028">
    <property type="entry name" value="ZINC_FINGER_C2H2_1"/>
    <property type="match status" value="1"/>
</dbReference>
<evidence type="ECO:0000313" key="8">
    <source>
        <dbReference type="EMBL" id="SPO05733.1"/>
    </source>
</evidence>
<evidence type="ECO:0000256" key="2">
    <source>
        <dbReference type="ARBA" id="ARBA00024893"/>
    </source>
</evidence>
<evidence type="ECO:0000256" key="1">
    <source>
        <dbReference type="ARBA" id="ARBA00022737"/>
    </source>
</evidence>
<dbReference type="Proteomes" id="UP001187682">
    <property type="component" value="Unassembled WGS sequence"/>
</dbReference>
<dbReference type="GO" id="GO:0010608">
    <property type="term" value="P:post-transcriptional regulation of gene expression"/>
    <property type="evidence" value="ECO:0007669"/>
    <property type="project" value="TreeGrafter"/>
</dbReference>